<organism evidence="1 2">
    <name type="scientific">Guptibacillus hwajinpoensis</name>
    <dbReference type="NCBI Taxonomy" id="208199"/>
    <lineage>
        <taxon>Bacteria</taxon>
        <taxon>Bacillati</taxon>
        <taxon>Bacillota</taxon>
        <taxon>Bacilli</taxon>
        <taxon>Bacillales</taxon>
        <taxon>Guptibacillaceae</taxon>
        <taxon>Guptibacillus</taxon>
    </lineage>
</organism>
<dbReference type="PANTHER" id="PTHR39186:SF1">
    <property type="entry name" value="DUF2071 DOMAIN-CONTAINING PROTEIN"/>
    <property type="match status" value="1"/>
</dbReference>
<proteinExistence type="predicted"/>
<evidence type="ECO:0000313" key="2">
    <source>
        <dbReference type="Proteomes" id="UP000447833"/>
    </source>
</evidence>
<accession>A0A845F2N5</accession>
<dbReference type="AlphaFoldDB" id="A0A845F2N5"/>
<reference evidence="1 2" key="1">
    <citation type="submission" date="2019-11" db="EMBL/GenBank/DDBJ databases">
        <title>Genome sequences of 17 halophilic strains isolated from different environments.</title>
        <authorList>
            <person name="Furrow R.E."/>
        </authorList>
    </citation>
    <scope>NUCLEOTIDE SEQUENCE [LARGE SCALE GENOMIC DNA]</scope>
    <source>
        <strain evidence="1 2">22506_14_FS</strain>
    </source>
</reference>
<comment type="caution">
    <text evidence="1">The sequence shown here is derived from an EMBL/GenBank/DDBJ whole genome shotgun (WGS) entry which is preliminary data.</text>
</comment>
<dbReference type="Gene3D" id="2.40.400.10">
    <property type="entry name" value="Acetoacetate decarboxylase-like"/>
    <property type="match status" value="1"/>
</dbReference>
<gene>
    <name evidence="1" type="ORF">GLW07_18245</name>
</gene>
<protein>
    <submittedName>
        <fullName evidence="1">DUF2071 domain-containing protein</fullName>
    </submittedName>
</protein>
<dbReference type="PANTHER" id="PTHR39186">
    <property type="entry name" value="DUF2071 FAMILY PROTEIN"/>
    <property type="match status" value="1"/>
</dbReference>
<name>A0A845F2N5_9BACL</name>
<dbReference type="InterPro" id="IPR023375">
    <property type="entry name" value="ADC_dom_sf"/>
</dbReference>
<dbReference type="InterPro" id="IPR018644">
    <property type="entry name" value="DUF2071"/>
</dbReference>
<dbReference type="SUPFAM" id="SSF160104">
    <property type="entry name" value="Acetoacetate decarboxylase-like"/>
    <property type="match status" value="1"/>
</dbReference>
<evidence type="ECO:0000313" key="1">
    <source>
        <dbReference type="EMBL" id="MYL65302.1"/>
    </source>
</evidence>
<dbReference type="Proteomes" id="UP000447833">
    <property type="component" value="Unassembled WGS sequence"/>
</dbReference>
<dbReference type="EMBL" id="WMEY01000006">
    <property type="protein sequence ID" value="MYL65302.1"/>
    <property type="molecule type" value="Genomic_DNA"/>
</dbReference>
<dbReference type="Pfam" id="PF09844">
    <property type="entry name" value="DUF2071"/>
    <property type="match status" value="1"/>
</dbReference>
<sequence>MKQTWEDLLFLHWSVAPSWLQSMLPPQLEVDTFDGKAWIGIVPFEMTHIRFRGLPLVPFASRLLELNVRTYVKYGEKRGVYFFSLDANHKAGVAIARNVFHLPYFHAKMGKKSDGNQISFWSSRTHKDAKQADYHIIYEPVGDRYETTEGNLDYWLTERDRLFIVRENNVYQGEIRHDKWPLQKVDVAVLRDTLSQSYYYHDSYITHFSRSVTTYLWPFEKITKTTSPSSK</sequence>